<feature type="domain" description="Tyr recombinase" evidence="2">
    <location>
        <begin position="189"/>
        <end position="436"/>
    </location>
</feature>
<dbReference type="PROSITE" id="PS51898">
    <property type="entry name" value="TYR_RECOMBINASE"/>
    <property type="match status" value="1"/>
</dbReference>
<evidence type="ECO:0000313" key="4">
    <source>
        <dbReference type="Proteomes" id="UP001606300"/>
    </source>
</evidence>
<proteinExistence type="predicted"/>
<dbReference type="RefSeq" id="WP_394468583.1">
    <property type="nucleotide sequence ID" value="NZ_JBIGHY010000001.1"/>
</dbReference>
<sequence>MHFAAVKSKVRLDATGRTIAIPALLTPAGLLTPLLDYCVHKHHIRSLSWAQKVVHAVELFLDYMHANPAQTNSHLLFRNFAGALYSGTFDPATCTDPSGLCWLPREGKDAGDIISALSLFFDWQGENMPLAAEINPLVDASYYDQLWNETARRYRRDKAFLGHLWGPADNETGKTRSVGRRRGLQVRHAEPPAFPEDRFDELITDGFRVGNRIDHRGIAITLLMHGAGFRVSEPFHLFVEDIIPFGGSALVRIHHPSEGYAPDSWVGPTGRPRTGKRAAYLMENFGLLPRTEYNDRQHAGWKGGLLDAKFYMQAHWLGTGYAERFSEHWMEYLHQLGRIPRPHPFAFANLSRGPTGDMYCIETFTEAHARACKRIGLTVDKALGTTAHGHRHAYGRRLKAGGASSEFIKIFMHHVSEDSQKVYTGASSAEVAQELQKAQARLAESVAKKQALLLTDTQ</sequence>
<dbReference type="SUPFAM" id="SSF56349">
    <property type="entry name" value="DNA breaking-rejoining enzymes"/>
    <property type="match status" value="1"/>
</dbReference>
<evidence type="ECO:0000313" key="3">
    <source>
        <dbReference type="EMBL" id="MFG6412477.1"/>
    </source>
</evidence>
<dbReference type="InterPro" id="IPR002104">
    <property type="entry name" value="Integrase_catalytic"/>
</dbReference>
<dbReference type="NCBIfam" id="NF040693">
    <property type="entry name" value="recomb_GmtY"/>
    <property type="match status" value="1"/>
</dbReference>
<reference evidence="3 4" key="1">
    <citation type="submission" date="2024-09" db="EMBL/GenBank/DDBJ databases">
        <title>Novel species of the genus Pelomonas and Roseateles isolated from streams.</title>
        <authorList>
            <person name="Lu H."/>
        </authorList>
    </citation>
    <scope>NUCLEOTIDE SEQUENCE [LARGE SCALE GENOMIC DNA]</scope>
    <source>
        <strain evidence="3 4">DC23W</strain>
    </source>
</reference>
<comment type="caution">
    <text evidence="3">The sequence shown here is derived from an EMBL/GenBank/DDBJ whole genome shotgun (WGS) entry which is preliminary data.</text>
</comment>
<dbReference type="Proteomes" id="UP001606300">
    <property type="component" value="Unassembled WGS sequence"/>
</dbReference>
<evidence type="ECO:0000256" key="1">
    <source>
        <dbReference type="ARBA" id="ARBA00023172"/>
    </source>
</evidence>
<organism evidence="3 4">
    <name type="scientific">Pelomonas dachongensis</name>
    <dbReference type="NCBI Taxonomy" id="3299029"/>
    <lineage>
        <taxon>Bacteria</taxon>
        <taxon>Pseudomonadati</taxon>
        <taxon>Pseudomonadota</taxon>
        <taxon>Betaproteobacteria</taxon>
        <taxon>Burkholderiales</taxon>
        <taxon>Sphaerotilaceae</taxon>
        <taxon>Roseateles</taxon>
    </lineage>
</organism>
<protein>
    <submittedName>
        <fullName evidence="3">Gamma-mobile-trio recombinase GmtY</fullName>
    </submittedName>
</protein>
<keyword evidence="1" id="KW-0233">DNA recombination</keyword>
<dbReference type="InterPro" id="IPR013762">
    <property type="entry name" value="Integrase-like_cat_sf"/>
</dbReference>
<dbReference type="EMBL" id="JBIGHY010000001">
    <property type="protein sequence ID" value="MFG6412477.1"/>
    <property type="molecule type" value="Genomic_DNA"/>
</dbReference>
<accession>A0ABW7EG87</accession>
<keyword evidence="4" id="KW-1185">Reference proteome</keyword>
<evidence type="ECO:0000259" key="2">
    <source>
        <dbReference type="PROSITE" id="PS51898"/>
    </source>
</evidence>
<gene>
    <name evidence="3" type="primary">gmtY</name>
    <name evidence="3" type="ORF">ACG02S_01045</name>
</gene>
<name>A0ABW7EG87_9BURK</name>
<dbReference type="InterPro" id="IPR011010">
    <property type="entry name" value="DNA_brk_join_enz"/>
</dbReference>
<dbReference type="Gene3D" id="1.10.443.10">
    <property type="entry name" value="Intergrase catalytic core"/>
    <property type="match status" value="1"/>
</dbReference>